<feature type="transmembrane region" description="Helical" evidence="8">
    <location>
        <begin position="229"/>
        <end position="249"/>
    </location>
</feature>
<keyword evidence="7 8" id="KW-0472">Membrane</keyword>
<dbReference type="InterPro" id="IPR019127">
    <property type="entry name" value="Exosortase"/>
</dbReference>
<dbReference type="GO" id="GO:0008233">
    <property type="term" value="F:peptidase activity"/>
    <property type="evidence" value="ECO:0007669"/>
    <property type="project" value="UniProtKB-KW"/>
</dbReference>
<evidence type="ECO:0000256" key="6">
    <source>
        <dbReference type="ARBA" id="ARBA00022989"/>
    </source>
</evidence>
<evidence type="ECO:0000256" key="5">
    <source>
        <dbReference type="ARBA" id="ARBA00022801"/>
    </source>
</evidence>
<gene>
    <name evidence="9" type="primary">crtA</name>
    <name evidence="9" type="ORF">IQ266_08715</name>
</gene>
<comment type="subcellular location">
    <subcellularLocation>
        <location evidence="1">Cell membrane</location>
        <topology evidence="1">Multi-pass membrane protein</topology>
    </subcellularLocation>
</comment>
<keyword evidence="5 9" id="KW-0378">Hydrolase</keyword>
<organism evidence="9 10">
    <name type="scientific">Romeriopsis navalis LEGE 11480</name>
    <dbReference type="NCBI Taxonomy" id="2777977"/>
    <lineage>
        <taxon>Bacteria</taxon>
        <taxon>Bacillati</taxon>
        <taxon>Cyanobacteriota</taxon>
        <taxon>Cyanophyceae</taxon>
        <taxon>Leptolyngbyales</taxon>
        <taxon>Leptolyngbyaceae</taxon>
        <taxon>Romeriopsis</taxon>
        <taxon>Romeriopsis navalis</taxon>
    </lineage>
</organism>
<keyword evidence="6 8" id="KW-1133">Transmembrane helix</keyword>
<dbReference type="InterPro" id="IPR022505">
    <property type="entry name" value="Exosortase_cyanobac"/>
</dbReference>
<evidence type="ECO:0000256" key="4">
    <source>
        <dbReference type="ARBA" id="ARBA00022692"/>
    </source>
</evidence>
<evidence type="ECO:0000256" key="3">
    <source>
        <dbReference type="ARBA" id="ARBA00022670"/>
    </source>
</evidence>
<reference evidence="9" key="1">
    <citation type="submission" date="2020-10" db="EMBL/GenBank/DDBJ databases">
        <authorList>
            <person name="Castelo-Branco R."/>
            <person name="Eusebio N."/>
            <person name="Adriana R."/>
            <person name="Vieira A."/>
            <person name="Brugerolle De Fraissinette N."/>
            <person name="Rezende De Castro R."/>
            <person name="Schneider M.P."/>
            <person name="Vasconcelos V."/>
            <person name="Leao P.N."/>
        </authorList>
    </citation>
    <scope>NUCLEOTIDE SEQUENCE</scope>
    <source>
        <strain evidence="9">LEGE 11480</strain>
    </source>
</reference>
<feature type="transmembrane region" description="Helical" evidence="8">
    <location>
        <begin position="137"/>
        <end position="159"/>
    </location>
</feature>
<dbReference type="NCBIfam" id="TIGR04178">
    <property type="entry name" value="exo_archaeo"/>
    <property type="match status" value="1"/>
</dbReference>
<evidence type="ECO:0000256" key="2">
    <source>
        <dbReference type="ARBA" id="ARBA00022475"/>
    </source>
</evidence>
<comment type="caution">
    <text evidence="9">The sequence shown here is derived from an EMBL/GenBank/DDBJ whole genome shotgun (WGS) entry which is preliminary data.</text>
</comment>
<dbReference type="AlphaFoldDB" id="A0A928Z3Z8"/>
<dbReference type="Proteomes" id="UP000625316">
    <property type="component" value="Unassembled WGS sequence"/>
</dbReference>
<proteinExistence type="predicted"/>
<evidence type="ECO:0000313" key="9">
    <source>
        <dbReference type="EMBL" id="MBE9029808.1"/>
    </source>
</evidence>
<evidence type="ECO:0000256" key="7">
    <source>
        <dbReference type="ARBA" id="ARBA00023136"/>
    </source>
</evidence>
<dbReference type="EC" id="3.4.22.-" evidence="9"/>
<dbReference type="GO" id="GO:0005886">
    <property type="term" value="C:plasma membrane"/>
    <property type="evidence" value="ECO:0007669"/>
    <property type="project" value="UniProtKB-SubCell"/>
</dbReference>
<feature type="transmembrane region" description="Helical" evidence="8">
    <location>
        <begin position="29"/>
        <end position="48"/>
    </location>
</feature>
<dbReference type="InterPro" id="IPR026392">
    <property type="entry name" value="Exo/Archaeosortase_dom"/>
</dbReference>
<name>A0A928Z3Z8_9CYAN</name>
<protein>
    <submittedName>
        <fullName evidence="9">Cyanoexosortase A</fullName>
        <ecNumber evidence="9">3.4.22.-</ecNumber>
    </submittedName>
</protein>
<feature type="transmembrane region" description="Helical" evidence="8">
    <location>
        <begin position="82"/>
        <end position="103"/>
    </location>
</feature>
<dbReference type="RefSeq" id="WP_264324625.1">
    <property type="nucleotide sequence ID" value="NZ_JADEXQ010000022.1"/>
</dbReference>
<dbReference type="EMBL" id="JADEXQ010000022">
    <property type="protein sequence ID" value="MBE9029808.1"/>
    <property type="molecule type" value="Genomic_DNA"/>
</dbReference>
<feature type="transmembrane region" description="Helical" evidence="8">
    <location>
        <begin position="109"/>
        <end position="130"/>
    </location>
</feature>
<keyword evidence="2" id="KW-1003">Cell membrane</keyword>
<keyword evidence="4 8" id="KW-0812">Transmembrane</keyword>
<evidence type="ECO:0000256" key="8">
    <source>
        <dbReference type="SAM" id="Phobius"/>
    </source>
</evidence>
<keyword evidence="3" id="KW-0645">Protease</keyword>
<dbReference type="Pfam" id="PF09721">
    <property type="entry name" value="Exosortase_EpsH"/>
    <property type="match status" value="1"/>
</dbReference>
<keyword evidence="10" id="KW-1185">Reference proteome</keyword>
<accession>A0A928Z3Z8</accession>
<feature type="transmembrane region" description="Helical" evidence="8">
    <location>
        <begin position="203"/>
        <end position="223"/>
    </location>
</feature>
<evidence type="ECO:0000256" key="1">
    <source>
        <dbReference type="ARBA" id="ARBA00004651"/>
    </source>
</evidence>
<evidence type="ECO:0000313" key="10">
    <source>
        <dbReference type="Proteomes" id="UP000625316"/>
    </source>
</evidence>
<feature type="transmembrane region" description="Helical" evidence="8">
    <location>
        <begin position="54"/>
        <end position="70"/>
    </location>
</feature>
<dbReference type="GO" id="GO:0006508">
    <property type="term" value="P:proteolysis"/>
    <property type="evidence" value="ECO:0007669"/>
    <property type="project" value="UniProtKB-KW"/>
</dbReference>
<sequence>MQLNRFPLGRSHRQSKLTRHFSKLMNRSGLGYLGLGLIILHLLMTWKFTGNTDQFLLSVMFWSAIALLVWQKRAQLTLRSNWFCCTLGSFILAIGLTKSLSLVTSESEFVRFFPAIAGLGLGLIASGYHWRQYWRELSLIGILIIPPGVVGRLIEWAIGLPIQKLIAQSATFLLHYLNVGVVREGAEIISRSGIVRVEYACTGIPIFILLLQLAILMGIAFSIQRSQGILLIAIAISLAWLLSTIRVAVMTSVLAQPETFDYWHGSSGGQIFSTSAIVVFALICQKFPAVAKALS</sequence>
<dbReference type="NCBIfam" id="TIGR03763">
    <property type="entry name" value="cyanoexo_CrtA"/>
    <property type="match status" value="1"/>
</dbReference>